<organism evidence="3 4">
    <name type="scientific">Duganella phyllosphaerae</name>
    <dbReference type="NCBI Taxonomy" id="762836"/>
    <lineage>
        <taxon>Bacteria</taxon>
        <taxon>Pseudomonadati</taxon>
        <taxon>Pseudomonadota</taxon>
        <taxon>Betaproteobacteria</taxon>
        <taxon>Burkholderiales</taxon>
        <taxon>Oxalobacteraceae</taxon>
        <taxon>Telluria group</taxon>
        <taxon>Duganella</taxon>
    </lineage>
</organism>
<gene>
    <name evidence="3" type="ORF">DUPY_22900</name>
</gene>
<keyword evidence="1" id="KW-0812">Transmembrane</keyword>
<keyword evidence="1" id="KW-1133">Transmembrane helix</keyword>
<accession>A0A1E7WNA9</accession>
<protein>
    <submittedName>
        <fullName evidence="3">Anti-sigma-K factor rskA</fullName>
    </submittedName>
</protein>
<dbReference type="InterPro" id="IPR018764">
    <property type="entry name" value="RskA_C"/>
</dbReference>
<evidence type="ECO:0000313" key="4">
    <source>
        <dbReference type="Proteomes" id="UP000175989"/>
    </source>
</evidence>
<name>A0A1E7WNA9_9BURK</name>
<dbReference type="GO" id="GO:0016989">
    <property type="term" value="F:sigma factor antagonist activity"/>
    <property type="evidence" value="ECO:0007669"/>
    <property type="project" value="TreeGrafter"/>
</dbReference>
<feature type="domain" description="Anti-sigma K factor RskA C-terminal" evidence="2">
    <location>
        <begin position="129"/>
        <end position="252"/>
    </location>
</feature>
<keyword evidence="4" id="KW-1185">Reference proteome</keyword>
<dbReference type="EMBL" id="LROM01000082">
    <property type="protein sequence ID" value="OFA00638.1"/>
    <property type="molecule type" value="Genomic_DNA"/>
</dbReference>
<dbReference type="PANTHER" id="PTHR37461">
    <property type="entry name" value="ANTI-SIGMA-K FACTOR RSKA"/>
    <property type="match status" value="1"/>
</dbReference>
<dbReference type="GO" id="GO:0005886">
    <property type="term" value="C:plasma membrane"/>
    <property type="evidence" value="ECO:0007669"/>
    <property type="project" value="InterPro"/>
</dbReference>
<dbReference type="Pfam" id="PF10099">
    <property type="entry name" value="RskA_C"/>
    <property type="match status" value="1"/>
</dbReference>
<evidence type="ECO:0000256" key="1">
    <source>
        <dbReference type="SAM" id="Phobius"/>
    </source>
</evidence>
<dbReference type="PATRIC" id="fig|762836.4.peg.2370"/>
<dbReference type="Proteomes" id="UP000175989">
    <property type="component" value="Unassembled WGS sequence"/>
</dbReference>
<evidence type="ECO:0000259" key="2">
    <source>
        <dbReference type="Pfam" id="PF10099"/>
    </source>
</evidence>
<dbReference type="PANTHER" id="PTHR37461:SF1">
    <property type="entry name" value="ANTI-SIGMA-K FACTOR RSKA"/>
    <property type="match status" value="1"/>
</dbReference>
<proteinExistence type="predicted"/>
<comment type="caution">
    <text evidence="3">The sequence shown here is derived from an EMBL/GenBank/DDBJ whole genome shotgun (WGS) entry which is preliminary data.</text>
</comment>
<dbReference type="RefSeq" id="WP_070248147.1">
    <property type="nucleotide sequence ID" value="NZ_LROM01000082.1"/>
</dbReference>
<evidence type="ECO:0000313" key="3">
    <source>
        <dbReference type="EMBL" id="OFA00638.1"/>
    </source>
</evidence>
<dbReference type="InterPro" id="IPR051474">
    <property type="entry name" value="Anti-sigma-K/W_factor"/>
</dbReference>
<sequence length="263" mass="28287">MTQSIEQQQEEMRELAGEYVLGTLALAARQDVERRLAVEPLLRAEVAAWEQRLLPLTALAEPAEPSPGLWPKISNSLSSSLAGSSAASRAANLATNLAGNLTPQAVTAAGGWRRWWDDLRLWRALSGGAVFATLVLAVLLTRQPATEALQPAYMVVLVAPQERTAGYVVQASLNRKLTLTPLQGVAVPGNKALQFWTKGTDWQAPVSLGLVQPNQSVKLTLDQLPQVQQDQLFEITLEPQAGSPTGKPTGPVLYIGKAVRVAM</sequence>
<reference evidence="4" key="1">
    <citation type="journal article" date="2016" name="Front. Microbiol.">
        <title>Molecular Keys to the Janthinobacterium and Duganella spp. Interaction with the Plant Pathogen Fusarium graminearum.</title>
        <authorList>
            <person name="Haack F.S."/>
            <person name="Poehlein A."/>
            <person name="Kroger C."/>
            <person name="Voigt C.A."/>
            <person name="Piepenbring M."/>
            <person name="Bode H.B."/>
            <person name="Daniel R."/>
            <person name="Schafer W."/>
            <person name="Streit W.R."/>
        </authorList>
    </citation>
    <scope>NUCLEOTIDE SEQUENCE [LARGE SCALE GENOMIC DNA]</scope>
    <source>
        <strain evidence="4">T54</strain>
    </source>
</reference>
<feature type="transmembrane region" description="Helical" evidence="1">
    <location>
        <begin position="121"/>
        <end position="140"/>
    </location>
</feature>
<dbReference type="AlphaFoldDB" id="A0A1E7WNA9"/>
<dbReference type="GO" id="GO:0006417">
    <property type="term" value="P:regulation of translation"/>
    <property type="evidence" value="ECO:0007669"/>
    <property type="project" value="TreeGrafter"/>
</dbReference>
<keyword evidence="1" id="KW-0472">Membrane</keyword>